<evidence type="ECO:0000256" key="2">
    <source>
        <dbReference type="ARBA" id="ARBA00022519"/>
    </source>
</evidence>
<organism evidence="12 13">
    <name type="scientific">Psychrobacter piechaudii</name>
    <dbReference type="NCBI Taxonomy" id="1945521"/>
    <lineage>
        <taxon>Bacteria</taxon>
        <taxon>Pseudomonadati</taxon>
        <taxon>Pseudomonadota</taxon>
        <taxon>Gammaproteobacteria</taxon>
        <taxon>Moraxellales</taxon>
        <taxon>Moraxellaceae</taxon>
        <taxon>Psychrobacter</taxon>
    </lineage>
</organism>
<dbReference type="SUPFAM" id="SSF90123">
    <property type="entry name" value="ABC transporter transmembrane region"/>
    <property type="match status" value="1"/>
</dbReference>
<keyword evidence="5 12" id="KW-0067">ATP-binding</keyword>
<dbReference type="EC" id="3.6.3.-" evidence="12"/>
<keyword evidence="4" id="KW-0547">Nucleotide-binding</keyword>
<dbReference type="STRING" id="1945521.A1232T_00466"/>
<comment type="subcellular location">
    <subcellularLocation>
        <location evidence="1">Cell membrane</location>
        <topology evidence="1">Multi-pass membrane protein</topology>
    </subcellularLocation>
</comment>
<keyword evidence="7" id="KW-0813">Transport</keyword>
<reference evidence="12 13" key="1">
    <citation type="submission" date="2017-02" db="EMBL/GenBank/DDBJ databases">
        <authorList>
            <person name="Peterson S.W."/>
        </authorList>
    </citation>
    <scope>NUCLEOTIDE SEQUENCE [LARGE SCALE GENOMIC DNA]</scope>
    <source>
        <strain evidence="12">Psychrobacter_piechaudii</strain>
    </source>
</reference>
<dbReference type="EMBL" id="FUGE01000072">
    <property type="protein sequence ID" value="SJM67513.1"/>
    <property type="molecule type" value="Genomic_DNA"/>
</dbReference>
<dbReference type="PROSITE" id="PS50893">
    <property type="entry name" value="ABC_TRANSPORTER_2"/>
    <property type="match status" value="1"/>
</dbReference>
<dbReference type="GO" id="GO:0005886">
    <property type="term" value="C:plasma membrane"/>
    <property type="evidence" value="ECO:0007669"/>
    <property type="project" value="UniProtKB-SubCell"/>
</dbReference>
<evidence type="ECO:0000256" key="3">
    <source>
        <dbReference type="ARBA" id="ARBA00022692"/>
    </source>
</evidence>
<gene>
    <name evidence="12" type="ORF">A1232T_00466</name>
</gene>
<dbReference type="InterPro" id="IPR003593">
    <property type="entry name" value="AAA+_ATPase"/>
</dbReference>
<sequence length="621" mass="69763">MSTSPRRVPLDIKPPTKKSERGALLWSILKRLGEFARPYRGLFILTLILTVLGSFTAQVNAFVLQYTIDTLTGIVGLPDPWVEGLKLLTLISTILLVKEVLNVVITFGQRYFGERIRINLSRDLSQKVVDRILSYKMSFYTSEQNASGKLQTRIDLGVSSLTQLVQNFFIDMLPLFASAIVSLIIMFNANFWVGMVGLIIVPIYFFVSQRQANRLQGFRKQMRQYRETKSGLVISIIDSITVIKSFVREPIESEKHWEIQKDMTTNQLRIRSIAFMYNAGKSFIEQIGVVVIIVLTSYFVLNGQMTIGAIMFHILLFQNVAAPIRELHRIYDQINNALTYAEGFFDILDDDEAIESAGKVECTDLKGHIELKNVNFSYPNGKQALQDVSFEIHPNRITALVGLSGAGKSTIISLLVKFYDPSSGTICLDGHNLKDYNTHNLREQIGLVLQKNHIFSGTIADNIRYGNMHATDAEIIEAAKQASIHEQIVGMPEGYESEAKLLSGGQQQRIALARMFLKDPPIVFLDEPTASLDAIATQQIKQSLDLIKKDRTVIIVSHNISQIIDADDLIVIENGRVVETGTHDELYTKHGPYYDIFNAMSDSLNLDKISQTLNSETNSES</sequence>
<proteinExistence type="predicted"/>
<dbReference type="CDD" id="cd07346">
    <property type="entry name" value="ABC_6TM_exporters"/>
    <property type="match status" value="1"/>
</dbReference>
<keyword evidence="12" id="KW-0378">Hydrolase</keyword>
<feature type="transmembrane region" description="Helical" evidence="9">
    <location>
        <begin position="283"/>
        <end position="301"/>
    </location>
</feature>
<feature type="transmembrane region" description="Helical" evidence="9">
    <location>
        <begin position="168"/>
        <end position="185"/>
    </location>
</feature>
<evidence type="ECO:0000313" key="13">
    <source>
        <dbReference type="Proteomes" id="UP000188357"/>
    </source>
</evidence>
<dbReference type="Pfam" id="PF00664">
    <property type="entry name" value="ABC_membrane"/>
    <property type="match status" value="1"/>
</dbReference>
<dbReference type="Gene3D" id="3.40.50.300">
    <property type="entry name" value="P-loop containing nucleotide triphosphate hydrolases"/>
    <property type="match status" value="1"/>
</dbReference>
<dbReference type="AlphaFoldDB" id="A0A1R4GHD2"/>
<dbReference type="GO" id="GO:0016887">
    <property type="term" value="F:ATP hydrolysis activity"/>
    <property type="evidence" value="ECO:0007669"/>
    <property type="project" value="InterPro"/>
</dbReference>
<dbReference type="GO" id="GO:0015421">
    <property type="term" value="F:ABC-type oligopeptide transporter activity"/>
    <property type="evidence" value="ECO:0007669"/>
    <property type="project" value="TreeGrafter"/>
</dbReference>
<feature type="transmembrane region" description="Helical" evidence="9">
    <location>
        <begin position="41"/>
        <end position="67"/>
    </location>
</feature>
<feature type="domain" description="ABC transporter" evidence="10">
    <location>
        <begin position="369"/>
        <end position="599"/>
    </location>
</feature>
<dbReference type="InterPro" id="IPR027417">
    <property type="entry name" value="P-loop_NTPase"/>
</dbReference>
<dbReference type="InterPro" id="IPR036640">
    <property type="entry name" value="ABC1_TM_sf"/>
</dbReference>
<dbReference type="Gene3D" id="1.20.1560.10">
    <property type="entry name" value="ABC transporter type 1, transmembrane domain"/>
    <property type="match status" value="1"/>
</dbReference>
<evidence type="ECO:0000256" key="8">
    <source>
        <dbReference type="ARBA" id="ARBA00023136"/>
    </source>
</evidence>
<dbReference type="RefSeq" id="WP_077450310.1">
    <property type="nucleotide sequence ID" value="NZ_FUGE01000072.1"/>
</dbReference>
<evidence type="ECO:0000256" key="6">
    <source>
        <dbReference type="ARBA" id="ARBA00022989"/>
    </source>
</evidence>
<dbReference type="SMART" id="SM00382">
    <property type="entry name" value="AAA"/>
    <property type="match status" value="1"/>
</dbReference>
<keyword evidence="2" id="KW-1003">Cell membrane</keyword>
<dbReference type="PANTHER" id="PTHR43394">
    <property type="entry name" value="ATP-DEPENDENT PERMEASE MDL1, MITOCHONDRIAL"/>
    <property type="match status" value="1"/>
</dbReference>
<dbReference type="GO" id="GO:0006869">
    <property type="term" value="P:lipid transport"/>
    <property type="evidence" value="ECO:0007669"/>
    <property type="project" value="UniProtKB-KW"/>
</dbReference>
<dbReference type="PANTHER" id="PTHR43394:SF1">
    <property type="entry name" value="ATP-BINDING CASSETTE SUB-FAMILY B MEMBER 10, MITOCHONDRIAL"/>
    <property type="match status" value="1"/>
</dbReference>
<dbReference type="Pfam" id="PF00005">
    <property type="entry name" value="ABC_tran"/>
    <property type="match status" value="1"/>
</dbReference>
<keyword evidence="6 9" id="KW-1133">Transmembrane helix</keyword>
<keyword evidence="3 9" id="KW-0812">Transmembrane</keyword>
<name>A0A1R4GHD2_9GAMM</name>
<feature type="domain" description="ABC transmembrane type-1" evidence="11">
    <location>
        <begin position="44"/>
        <end position="336"/>
    </location>
</feature>
<accession>A0A1R4GHD2</accession>
<dbReference type="Proteomes" id="UP000188357">
    <property type="component" value="Unassembled WGS sequence"/>
</dbReference>
<dbReference type="InterPro" id="IPR017871">
    <property type="entry name" value="ABC_transporter-like_CS"/>
</dbReference>
<dbReference type="InterPro" id="IPR011527">
    <property type="entry name" value="ABC1_TM_dom"/>
</dbReference>
<evidence type="ECO:0000256" key="7">
    <source>
        <dbReference type="ARBA" id="ARBA00023055"/>
    </source>
</evidence>
<evidence type="ECO:0000259" key="11">
    <source>
        <dbReference type="PROSITE" id="PS50929"/>
    </source>
</evidence>
<dbReference type="FunFam" id="3.40.50.300:FF:000218">
    <property type="entry name" value="Multidrug ABC transporter ATP-binding protein"/>
    <property type="match status" value="1"/>
</dbReference>
<dbReference type="InterPro" id="IPR003439">
    <property type="entry name" value="ABC_transporter-like_ATP-bd"/>
</dbReference>
<dbReference type="PROSITE" id="PS00211">
    <property type="entry name" value="ABC_TRANSPORTER_1"/>
    <property type="match status" value="1"/>
</dbReference>
<keyword evidence="8 9" id="KW-0472">Membrane</keyword>
<dbReference type="SUPFAM" id="SSF52540">
    <property type="entry name" value="P-loop containing nucleoside triphosphate hydrolases"/>
    <property type="match status" value="1"/>
</dbReference>
<feature type="transmembrane region" description="Helical" evidence="9">
    <location>
        <begin position="191"/>
        <end position="207"/>
    </location>
</feature>
<dbReference type="OrthoDB" id="9782586at2"/>
<dbReference type="InterPro" id="IPR039421">
    <property type="entry name" value="Type_1_exporter"/>
</dbReference>
<keyword evidence="7" id="KW-0445">Lipid transport</keyword>
<evidence type="ECO:0000256" key="9">
    <source>
        <dbReference type="SAM" id="Phobius"/>
    </source>
</evidence>
<keyword evidence="2" id="KW-0997">Cell inner membrane</keyword>
<dbReference type="PROSITE" id="PS50929">
    <property type="entry name" value="ABC_TM1F"/>
    <property type="match status" value="1"/>
</dbReference>
<dbReference type="GO" id="GO:0005524">
    <property type="term" value="F:ATP binding"/>
    <property type="evidence" value="ECO:0007669"/>
    <property type="project" value="UniProtKB-KW"/>
</dbReference>
<evidence type="ECO:0000259" key="10">
    <source>
        <dbReference type="PROSITE" id="PS50893"/>
    </source>
</evidence>
<evidence type="ECO:0000256" key="1">
    <source>
        <dbReference type="ARBA" id="ARBA00004651"/>
    </source>
</evidence>
<evidence type="ECO:0000256" key="4">
    <source>
        <dbReference type="ARBA" id="ARBA00022741"/>
    </source>
</evidence>
<keyword evidence="13" id="KW-1185">Reference proteome</keyword>
<protein>
    <submittedName>
        <fullName evidence="12">Putative multidrug export ATP-binding/permease protein</fullName>
        <ecNumber evidence="12">3.6.3.-</ecNumber>
    </submittedName>
</protein>
<evidence type="ECO:0000313" key="12">
    <source>
        <dbReference type="EMBL" id="SJM67513.1"/>
    </source>
</evidence>
<evidence type="ECO:0000256" key="5">
    <source>
        <dbReference type="ARBA" id="ARBA00022840"/>
    </source>
</evidence>